<dbReference type="AlphaFoldDB" id="A0A0H5C1U4"/>
<comment type="catalytic activity">
    <reaction evidence="9">
        <text>5-methyl-UTP(out) + UTP(in) = 5-methyl-UTP(in) + UTP(out)</text>
        <dbReference type="Rhea" id="RHEA:73523"/>
        <dbReference type="ChEBI" id="CHEBI:46398"/>
        <dbReference type="ChEBI" id="CHEBI:63527"/>
    </reaction>
</comment>
<evidence type="ECO:0000256" key="11">
    <source>
        <dbReference type="RuleBase" id="RU000488"/>
    </source>
</evidence>
<dbReference type="PANTHER" id="PTHR45829">
    <property type="entry name" value="MITOCHONDRIAL CARRIER PROTEIN RIM2"/>
    <property type="match status" value="1"/>
</dbReference>
<keyword evidence="5" id="KW-0999">Mitochondrion inner membrane</keyword>
<keyword evidence="2 11" id="KW-0813">Transport</keyword>
<organism evidence="13 14">
    <name type="scientific">Cyberlindnera jadinii (strain ATCC 18201 / CBS 1600 / BCRC 20928 / JCM 3617 / NBRC 0987 / NRRL Y-1542)</name>
    <name type="common">Torula yeast</name>
    <name type="synonym">Candida utilis</name>
    <dbReference type="NCBI Taxonomy" id="983966"/>
    <lineage>
        <taxon>Eukaryota</taxon>
        <taxon>Fungi</taxon>
        <taxon>Dikarya</taxon>
        <taxon>Ascomycota</taxon>
        <taxon>Saccharomycotina</taxon>
        <taxon>Saccharomycetes</taxon>
        <taxon>Phaffomycetales</taxon>
        <taxon>Phaffomycetaceae</taxon>
        <taxon>Cyberlindnera</taxon>
    </lineage>
</organism>
<keyword evidence="3 10" id="KW-0812">Transmembrane</keyword>
<evidence type="ECO:0000256" key="3">
    <source>
        <dbReference type="ARBA" id="ARBA00022692"/>
    </source>
</evidence>
<evidence type="ECO:0000256" key="4">
    <source>
        <dbReference type="ARBA" id="ARBA00022737"/>
    </source>
</evidence>
<keyword evidence="8 10" id="KW-0472">Membrane</keyword>
<name>A0A0H5C1U4_CYBJN</name>
<feature type="region of interest" description="Disordered" evidence="12">
    <location>
        <begin position="1"/>
        <end position="39"/>
    </location>
</feature>
<evidence type="ECO:0000256" key="6">
    <source>
        <dbReference type="ARBA" id="ARBA00022989"/>
    </source>
</evidence>
<evidence type="ECO:0000256" key="10">
    <source>
        <dbReference type="PROSITE-ProRule" id="PRU00282"/>
    </source>
</evidence>
<protein>
    <submittedName>
        <fullName evidence="13">RIM2 protein</fullName>
    </submittedName>
</protein>
<evidence type="ECO:0000256" key="9">
    <source>
        <dbReference type="ARBA" id="ARBA00093195"/>
    </source>
</evidence>
<dbReference type="Gene3D" id="1.50.40.10">
    <property type="entry name" value="Mitochondrial carrier domain"/>
    <property type="match status" value="2"/>
</dbReference>
<sequence length="355" mass="39278">MSKDLKSLEQEAVESSTYLASDEKSSTQKLSRKPRETHGEGVKPWVHFVAGGVGGMAGAVCTSPFDVVKTRLQSDVYASTYKSTVKSHNVVIQAAQHFKETFGIIGNVYRTEGFSALFKGLGPNLVGVIPARSINFFTYGVSKEVISNNFNHGQEDPWVHLSAGVLAGVATSTATNPIWLVKTRLQLDKAGHKLYKNSWDCIKQVLKQEGIYGLYKGLTASYLGSVESTLQWVLYEQMKKVISDNARRRELSGRERTQWDSVLEWGARSGSAGLAKFIASMITYPHEVIRTRLRQAPLKDGKPKYTGLVQCFKLVVKEEGLASMYGGLTPHLLRTVPNSIIMFGTWELVIKLLSN</sequence>
<dbReference type="FunFam" id="1.50.40.10:FF:000079">
    <property type="entry name" value="Mitochondrial carrier protein RIM2"/>
    <property type="match status" value="1"/>
</dbReference>
<dbReference type="PRINTS" id="PR00926">
    <property type="entry name" value="MITOCARRIER"/>
</dbReference>
<evidence type="ECO:0000256" key="12">
    <source>
        <dbReference type="SAM" id="MobiDB-lite"/>
    </source>
</evidence>
<dbReference type="PANTHER" id="PTHR45829:SF4">
    <property type="entry name" value="MITOCHONDRIAL CARRIER PROTEIN RIM2"/>
    <property type="match status" value="1"/>
</dbReference>
<evidence type="ECO:0000256" key="7">
    <source>
        <dbReference type="ARBA" id="ARBA00023128"/>
    </source>
</evidence>
<gene>
    <name evidence="13" type="primary">RIM2</name>
    <name evidence="13" type="ORF">BN1211_1621</name>
</gene>
<proteinExistence type="inferred from homology"/>
<evidence type="ECO:0000256" key="5">
    <source>
        <dbReference type="ARBA" id="ARBA00022792"/>
    </source>
</evidence>
<evidence type="ECO:0000256" key="1">
    <source>
        <dbReference type="ARBA" id="ARBA00004448"/>
    </source>
</evidence>
<dbReference type="PROSITE" id="PS50920">
    <property type="entry name" value="SOLCAR"/>
    <property type="match status" value="3"/>
</dbReference>
<dbReference type="GO" id="GO:0005743">
    <property type="term" value="C:mitochondrial inner membrane"/>
    <property type="evidence" value="ECO:0007669"/>
    <property type="project" value="UniProtKB-SubCell"/>
</dbReference>
<dbReference type="FunFam" id="1.50.40.10:FF:000088">
    <property type="entry name" value="Mitochondrial carrier protein RIM2"/>
    <property type="match status" value="1"/>
</dbReference>
<keyword evidence="4" id="KW-0677">Repeat</keyword>
<reference evidence="14" key="1">
    <citation type="journal article" date="2015" name="J. Biotechnol.">
        <title>The structure of the Cyberlindnera jadinii genome and its relation to Candida utilis analyzed by the occurrence of single nucleotide polymorphisms.</title>
        <authorList>
            <person name="Rupp O."/>
            <person name="Brinkrolf K."/>
            <person name="Buerth C."/>
            <person name="Kunigo M."/>
            <person name="Schneider J."/>
            <person name="Jaenicke S."/>
            <person name="Goesmann A."/>
            <person name="Puehler A."/>
            <person name="Jaeger K.-E."/>
            <person name="Ernst J.F."/>
        </authorList>
    </citation>
    <scope>NUCLEOTIDE SEQUENCE [LARGE SCALE GENOMIC DNA]</scope>
    <source>
        <strain evidence="14">ATCC 18201 / CBS 1600 / BCRC 20928 / JCM 3617 / NBRC 0987 / NRRL Y-1542</strain>
    </source>
</reference>
<feature type="repeat" description="Solcar" evidence="10">
    <location>
        <begin position="155"/>
        <end position="241"/>
    </location>
</feature>
<dbReference type="Pfam" id="PF00153">
    <property type="entry name" value="Mito_carr"/>
    <property type="match status" value="3"/>
</dbReference>
<dbReference type="InterPro" id="IPR018108">
    <property type="entry name" value="MCP_transmembrane"/>
</dbReference>
<feature type="repeat" description="Solcar" evidence="10">
    <location>
        <begin position="263"/>
        <end position="352"/>
    </location>
</feature>
<dbReference type="GO" id="GO:1990519">
    <property type="term" value="P:pyrimidine nucleotide import into mitochondrion"/>
    <property type="evidence" value="ECO:0007669"/>
    <property type="project" value="TreeGrafter"/>
</dbReference>
<accession>A0A0H5C1U4</accession>
<keyword evidence="6" id="KW-1133">Transmembrane helix</keyword>
<feature type="repeat" description="Solcar" evidence="10">
    <location>
        <begin position="42"/>
        <end position="145"/>
    </location>
</feature>
<dbReference type="GO" id="GO:0015218">
    <property type="term" value="F:pyrimidine nucleotide transmembrane transporter activity"/>
    <property type="evidence" value="ECO:0007669"/>
    <property type="project" value="InterPro"/>
</dbReference>
<evidence type="ECO:0000313" key="14">
    <source>
        <dbReference type="Proteomes" id="UP000038830"/>
    </source>
</evidence>
<dbReference type="InterPro" id="IPR023395">
    <property type="entry name" value="MCP_dom_sf"/>
</dbReference>
<evidence type="ECO:0000256" key="2">
    <source>
        <dbReference type="ARBA" id="ARBA00022448"/>
    </source>
</evidence>
<dbReference type="SUPFAM" id="SSF103506">
    <property type="entry name" value="Mitochondrial carrier"/>
    <property type="match status" value="1"/>
</dbReference>
<dbReference type="Proteomes" id="UP000038830">
    <property type="component" value="Unassembled WGS sequence"/>
</dbReference>
<evidence type="ECO:0000256" key="8">
    <source>
        <dbReference type="ARBA" id="ARBA00023136"/>
    </source>
</evidence>
<keyword evidence="7" id="KW-0496">Mitochondrion</keyword>
<dbReference type="InterPro" id="IPR002067">
    <property type="entry name" value="MCP"/>
</dbReference>
<comment type="similarity">
    <text evidence="11">Belongs to the mitochondrial carrier (TC 2.A.29) family.</text>
</comment>
<evidence type="ECO:0000313" key="13">
    <source>
        <dbReference type="EMBL" id="CEP21507.1"/>
    </source>
</evidence>
<dbReference type="EMBL" id="CDQK01000002">
    <property type="protein sequence ID" value="CEP21507.1"/>
    <property type="molecule type" value="Genomic_DNA"/>
</dbReference>
<dbReference type="InterPro" id="IPR049562">
    <property type="entry name" value="SLC25A33/36-like"/>
</dbReference>
<comment type="subcellular location">
    <subcellularLocation>
        <location evidence="1">Mitochondrion inner membrane</location>
        <topology evidence="1">Multi-pass membrane protein</topology>
    </subcellularLocation>
</comment>